<sequence>MAGVQFGWSMPVGNGDIDRSAYLRANTTLNGGTMQSGSNEISTIRLRNYNPVLLRISIFARYN</sequence>
<organism evidence="1 2">
    <name type="scientific">Dictyobacter formicarum</name>
    <dbReference type="NCBI Taxonomy" id="2778368"/>
    <lineage>
        <taxon>Bacteria</taxon>
        <taxon>Bacillati</taxon>
        <taxon>Chloroflexota</taxon>
        <taxon>Ktedonobacteria</taxon>
        <taxon>Ktedonobacterales</taxon>
        <taxon>Dictyobacteraceae</taxon>
        <taxon>Dictyobacter</taxon>
    </lineage>
</organism>
<dbReference type="Proteomes" id="UP000635565">
    <property type="component" value="Unassembled WGS sequence"/>
</dbReference>
<protein>
    <recommendedName>
        <fullName evidence="3">Phage tail collar domain-containing protein</fullName>
    </recommendedName>
</protein>
<proteinExistence type="predicted"/>
<gene>
    <name evidence="1" type="ORF">KSZ_33330</name>
</gene>
<comment type="caution">
    <text evidence="1">The sequence shown here is derived from an EMBL/GenBank/DDBJ whole genome shotgun (WGS) entry which is preliminary data.</text>
</comment>
<keyword evidence="2" id="KW-1185">Reference proteome</keyword>
<reference evidence="1 2" key="1">
    <citation type="journal article" date="2021" name="Int. J. Syst. Evol. Microbiol.">
        <title>Reticulibacter mediterranei gen. nov., sp. nov., within the new family Reticulibacteraceae fam. nov., and Ktedonospora formicarum gen. nov., sp. nov., Ktedonobacter robiniae sp. nov., Dictyobacter formicarum sp. nov. and Dictyobacter arantiisoli sp. nov., belonging to the class Ktedonobacteria.</title>
        <authorList>
            <person name="Yabe S."/>
            <person name="Zheng Y."/>
            <person name="Wang C.M."/>
            <person name="Sakai Y."/>
            <person name="Abe K."/>
            <person name="Yokota A."/>
            <person name="Donadio S."/>
            <person name="Cavaletti L."/>
            <person name="Monciardini P."/>
        </authorList>
    </citation>
    <scope>NUCLEOTIDE SEQUENCE [LARGE SCALE GENOMIC DNA]</scope>
    <source>
        <strain evidence="1 2">SOSP1-9</strain>
    </source>
</reference>
<evidence type="ECO:0000313" key="1">
    <source>
        <dbReference type="EMBL" id="GHO85327.1"/>
    </source>
</evidence>
<dbReference type="EMBL" id="BNJJ01000008">
    <property type="protein sequence ID" value="GHO85327.1"/>
    <property type="molecule type" value="Genomic_DNA"/>
</dbReference>
<evidence type="ECO:0008006" key="3">
    <source>
        <dbReference type="Google" id="ProtNLM"/>
    </source>
</evidence>
<accession>A0ABQ3VHE5</accession>
<evidence type="ECO:0000313" key="2">
    <source>
        <dbReference type="Proteomes" id="UP000635565"/>
    </source>
</evidence>
<name>A0ABQ3VHE5_9CHLR</name>